<accession>A0ABS9CG88</accession>
<dbReference type="PANTHER" id="PTHR12000">
    <property type="entry name" value="HEMOGLOBINASE FAMILY MEMBER"/>
    <property type="match status" value="1"/>
</dbReference>
<gene>
    <name evidence="2" type="ORF">I6E12_08325</name>
</gene>
<dbReference type="CDD" id="cd06268">
    <property type="entry name" value="PBP1_ABC_transporter_LIVBP-like"/>
    <property type="match status" value="1"/>
</dbReference>
<dbReference type="Pfam" id="PF01650">
    <property type="entry name" value="Peptidase_C13"/>
    <property type="match status" value="1"/>
</dbReference>
<dbReference type="PRINTS" id="PR00776">
    <property type="entry name" value="HEMOGLOBNASE"/>
</dbReference>
<organism evidence="2 3">
    <name type="scientific">Xylanibacter brevis</name>
    <dbReference type="NCBI Taxonomy" id="83231"/>
    <lineage>
        <taxon>Bacteria</taxon>
        <taxon>Pseudomonadati</taxon>
        <taxon>Bacteroidota</taxon>
        <taxon>Bacteroidia</taxon>
        <taxon>Bacteroidales</taxon>
        <taxon>Prevotellaceae</taxon>
        <taxon>Xylanibacter</taxon>
    </lineage>
</organism>
<evidence type="ECO:0008006" key="4">
    <source>
        <dbReference type="Google" id="ProtNLM"/>
    </source>
</evidence>
<dbReference type="RefSeq" id="WP_301638248.1">
    <property type="nucleotide sequence ID" value="NZ_JADYTN010000017.1"/>
</dbReference>
<comment type="caution">
    <text evidence="2">The sequence shown here is derived from an EMBL/GenBank/DDBJ whole genome shotgun (WGS) entry which is preliminary data.</text>
</comment>
<reference evidence="2 3" key="1">
    <citation type="submission" date="2020-12" db="EMBL/GenBank/DDBJ databases">
        <title>Whole genome sequences of gut porcine anaerobes.</title>
        <authorList>
            <person name="Kubasova T."/>
            <person name="Jahodarova E."/>
            <person name="Rychlik I."/>
        </authorList>
    </citation>
    <scope>NUCLEOTIDE SEQUENCE [LARGE SCALE GENOMIC DNA]</scope>
    <source>
        <strain evidence="2 3">An925</strain>
    </source>
</reference>
<dbReference type="Proteomes" id="UP001200470">
    <property type="component" value="Unassembled WGS sequence"/>
</dbReference>
<dbReference type="Gene3D" id="3.40.50.1460">
    <property type="match status" value="1"/>
</dbReference>
<evidence type="ECO:0000313" key="2">
    <source>
        <dbReference type="EMBL" id="MCF2564116.1"/>
    </source>
</evidence>
<keyword evidence="3" id="KW-1185">Reference proteome</keyword>
<dbReference type="EMBL" id="JADYTN010000017">
    <property type="protein sequence ID" value="MCF2564116.1"/>
    <property type="molecule type" value="Genomic_DNA"/>
</dbReference>
<dbReference type="SUPFAM" id="SSF53822">
    <property type="entry name" value="Periplasmic binding protein-like I"/>
    <property type="match status" value="1"/>
</dbReference>
<protein>
    <recommendedName>
        <fullName evidence="4">Legumain</fullName>
    </recommendedName>
</protein>
<dbReference type="PANTHER" id="PTHR12000:SF42">
    <property type="entry name" value="LEGUMAIN"/>
    <property type="match status" value="1"/>
</dbReference>
<feature type="signal peptide" evidence="1">
    <location>
        <begin position="1"/>
        <end position="25"/>
    </location>
</feature>
<evidence type="ECO:0000313" key="3">
    <source>
        <dbReference type="Proteomes" id="UP001200470"/>
    </source>
</evidence>
<dbReference type="Gene3D" id="3.40.50.2300">
    <property type="match status" value="2"/>
</dbReference>
<feature type="chain" id="PRO_5045561548" description="Legumain" evidence="1">
    <location>
        <begin position="26"/>
        <end position="698"/>
    </location>
</feature>
<sequence>MKRASNFFNSLLIIIFLLLSSCSDDNNIATDSPEVISNREVKIAVVLKKGDRQERVQRILDMARENITMARGGVVPSYEYYDEDTTALASLAVELASRQDIAAVVGCYDDQHTKTLAYECAKTDKTMFTFNTSQELARIFGQHGNYWGLSESDITQCEILLSLMADGGVQFDVALLACDNDYGQTFVDWFAFQAAEMGLNPVGLATYKDKSEIPDAYLKACANNPTLTLCVPNNAEEASIMYECTKMDNFSHFSVPFFTDRAYEPAMLKNEGLVGLNLVADPASGFGVVYKSRFGEAPIHGDAELYDAIMLTCLASRYDEVHNLDNLNYAVGTLLYYHSDSQGGWMSGNMKQAFETIAEGGVPEVSGAVGKLDFDPKNYTLITHSTYDFWMVYEGQFLSLNYMKRSEGEHSSSPIVSWEWNKTYQQQFDEHMSDIGYPALTGNKAVIIAGSGGWENYRFQADALEYYQMLRNSGYSDDDIILIMADDLAQNANNPEKGVVRRSVDGDNLYKNVVVDYRLEDITYNDLAVIFSGKPDVAHPEVLDSGAGDNVLFFWSSHGMPAGLALGDIDLVSGKQMARILQKMSDEQRFRKMMWIVEACFSGGVAKECEGIPGLLVMTAANANESSKADLWYAPYNVYLTNRFTSSIISRLYSDPATSLRDLYNVAFTGTLGSHVTIYNADNYGNLYQNTMREFLGK</sequence>
<proteinExistence type="predicted"/>
<evidence type="ECO:0000256" key="1">
    <source>
        <dbReference type="SAM" id="SignalP"/>
    </source>
</evidence>
<dbReference type="InterPro" id="IPR001096">
    <property type="entry name" value="Peptidase_C13"/>
</dbReference>
<keyword evidence="1" id="KW-0732">Signal</keyword>
<name>A0ABS9CG88_9BACT</name>
<dbReference type="PROSITE" id="PS51257">
    <property type="entry name" value="PROKAR_LIPOPROTEIN"/>
    <property type="match status" value="1"/>
</dbReference>
<dbReference type="InterPro" id="IPR028082">
    <property type="entry name" value="Peripla_BP_I"/>
</dbReference>